<keyword evidence="3" id="KW-1185">Reference proteome</keyword>
<proteinExistence type="predicted"/>
<dbReference type="Proteomes" id="UP000314294">
    <property type="component" value="Unassembled WGS sequence"/>
</dbReference>
<organism evidence="2 3">
    <name type="scientific">Liparis tanakae</name>
    <name type="common">Tanaka's snailfish</name>
    <dbReference type="NCBI Taxonomy" id="230148"/>
    <lineage>
        <taxon>Eukaryota</taxon>
        <taxon>Metazoa</taxon>
        <taxon>Chordata</taxon>
        <taxon>Craniata</taxon>
        <taxon>Vertebrata</taxon>
        <taxon>Euteleostomi</taxon>
        <taxon>Actinopterygii</taxon>
        <taxon>Neopterygii</taxon>
        <taxon>Teleostei</taxon>
        <taxon>Neoteleostei</taxon>
        <taxon>Acanthomorphata</taxon>
        <taxon>Eupercaria</taxon>
        <taxon>Perciformes</taxon>
        <taxon>Cottioidei</taxon>
        <taxon>Cottales</taxon>
        <taxon>Liparidae</taxon>
        <taxon>Liparis</taxon>
    </lineage>
</organism>
<protein>
    <submittedName>
        <fullName evidence="2">Uncharacterized protein</fullName>
    </submittedName>
</protein>
<name>A0A4Z2J7T8_9TELE</name>
<dbReference type="EMBL" id="SRLO01000018">
    <property type="protein sequence ID" value="TNN85974.1"/>
    <property type="molecule type" value="Genomic_DNA"/>
</dbReference>
<comment type="caution">
    <text evidence="2">The sequence shown here is derived from an EMBL/GenBank/DDBJ whole genome shotgun (WGS) entry which is preliminary data.</text>
</comment>
<dbReference type="AlphaFoldDB" id="A0A4Z2J7T8"/>
<reference evidence="2 3" key="1">
    <citation type="submission" date="2019-03" db="EMBL/GenBank/DDBJ databases">
        <title>First draft genome of Liparis tanakae, snailfish: a comprehensive survey of snailfish specific genes.</title>
        <authorList>
            <person name="Kim W."/>
            <person name="Song I."/>
            <person name="Jeong J.-H."/>
            <person name="Kim D."/>
            <person name="Kim S."/>
            <person name="Ryu S."/>
            <person name="Song J.Y."/>
            <person name="Lee S.K."/>
        </authorList>
    </citation>
    <scope>NUCLEOTIDE SEQUENCE [LARGE SCALE GENOMIC DNA]</scope>
    <source>
        <tissue evidence="2">Muscle</tissue>
    </source>
</reference>
<sequence>MLRSVSTLSATLSGPPAITTYGVKRKRDRSTAGKLAAKRSEASYSAEVTQLAKKQHAASVCTQVAAAIPMNIKLTSEDEGSDEDLEDLEGLSRVFLEPSSSNTVGCQIIDDSL</sequence>
<evidence type="ECO:0000313" key="2">
    <source>
        <dbReference type="EMBL" id="TNN85974.1"/>
    </source>
</evidence>
<evidence type="ECO:0000313" key="3">
    <source>
        <dbReference type="Proteomes" id="UP000314294"/>
    </source>
</evidence>
<gene>
    <name evidence="2" type="ORF">EYF80_003818</name>
</gene>
<feature type="compositionally biased region" description="Polar residues" evidence="1">
    <location>
        <begin position="1"/>
        <end position="12"/>
    </location>
</feature>
<evidence type="ECO:0000256" key="1">
    <source>
        <dbReference type="SAM" id="MobiDB-lite"/>
    </source>
</evidence>
<accession>A0A4Z2J7T8</accession>
<feature type="region of interest" description="Disordered" evidence="1">
    <location>
        <begin position="1"/>
        <end position="38"/>
    </location>
</feature>